<accession>A0A2N1M3W5</accession>
<feature type="non-terminal residue" evidence="5">
    <location>
        <position position="442"/>
    </location>
</feature>
<dbReference type="Proteomes" id="UP000233469">
    <property type="component" value="Unassembled WGS sequence"/>
</dbReference>
<comment type="caution">
    <text evidence="5">The sequence shown here is derived from an EMBL/GenBank/DDBJ whole genome shotgun (WGS) entry which is preliminary data.</text>
</comment>
<evidence type="ECO:0000259" key="4">
    <source>
        <dbReference type="Pfam" id="PF20147"/>
    </source>
</evidence>
<name>A0A2N1M3W5_9GLOM</name>
<protein>
    <recommendedName>
        <fullName evidence="4">Crinkler effector protein N-terminal domain-containing protein</fullName>
    </recommendedName>
</protein>
<evidence type="ECO:0000256" key="1">
    <source>
        <dbReference type="ARBA" id="ARBA00004340"/>
    </source>
</evidence>
<reference evidence="5 6" key="1">
    <citation type="submission" date="2016-04" db="EMBL/GenBank/DDBJ databases">
        <title>Genome analyses suggest a sexual origin of heterokaryosis in a supposedly ancient asexual fungus.</title>
        <authorList>
            <person name="Ropars J."/>
            <person name="Sedzielewska K."/>
            <person name="Noel J."/>
            <person name="Charron P."/>
            <person name="Farinelli L."/>
            <person name="Marton T."/>
            <person name="Kruger M."/>
            <person name="Pelin A."/>
            <person name="Brachmann A."/>
            <person name="Corradi N."/>
        </authorList>
    </citation>
    <scope>NUCLEOTIDE SEQUENCE [LARGE SCALE GENOMIC DNA]</scope>
    <source>
        <strain evidence="5 6">C2</strain>
    </source>
</reference>
<dbReference type="GO" id="GO:0043657">
    <property type="term" value="C:host cell"/>
    <property type="evidence" value="ECO:0007669"/>
    <property type="project" value="UniProtKB-SubCell"/>
</dbReference>
<dbReference type="EMBL" id="LLXL01005806">
    <property type="protein sequence ID" value="PKK56331.1"/>
    <property type="molecule type" value="Genomic_DNA"/>
</dbReference>
<evidence type="ECO:0000256" key="2">
    <source>
        <dbReference type="ARBA" id="ARBA00004613"/>
    </source>
</evidence>
<dbReference type="VEuPathDB" id="FungiDB:FUN_001124"/>
<dbReference type="Pfam" id="PF20147">
    <property type="entry name" value="Crinkler"/>
    <property type="match status" value="1"/>
</dbReference>
<dbReference type="GO" id="GO:0005576">
    <property type="term" value="C:extracellular region"/>
    <property type="evidence" value="ECO:0007669"/>
    <property type="project" value="UniProtKB-SubCell"/>
</dbReference>
<proteinExistence type="predicted"/>
<feature type="domain" description="Crinkler effector protein N-terminal" evidence="4">
    <location>
        <begin position="3"/>
        <end position="122"/>
    </location>
</feature>
<sequence length="442" mass="51284">MVVSINCLLLGKTSFNDTFAVNIANNNDIRGSLVNINNLKISDLKFLIWNRKKDTLGVNDSDIIELWKVDIAENDENKLKHVTTEDDIKKELGGKKLKPLHSIKKHFLEQLLVDENIHVIVQLPAAVESFSMVMEKILENVTRSSDKTPGFSSSIPLRERNMESAIKSISKNFKQSFYTPQSVAKQTLQFLVCCGAPGIDVLVDPHSQQPVPDPDFVSIYLDFESEVRLNKYDFKLTADSAIALRIAFKFFAYDQSYEMDFEYFCKNIYRYFKVDSTKSLREFESTVNLHNVIQSIRMSRYLNDNQTLFIFLHIDEIQAIFNYEKYWINEHQSSSKEFTMELLCTMAQYMMNNRTFIQTYLSGTALHKVVKLKEPTGYSFNYINCPLLSMDACIEILNDFAVKNNDTNYWWTLDRSFIKFLDDARGLPRAIEYILDEILKED</sequence>
<dbReference type="AlphaFoldDB" id="A0A2N1M3W5"/>
<dbReference type="VEuPathDB" id="FungiDB:RhiirFUN_026913"/>
<evidence type="ECO:0000313" key="5">
    <source>
        <dbReference type="EMBL" id="PKK56331.1"/>
    </source>
</evidence>
<reference evidence="5 6" key="2">
    <citation type="submission" date="2017-10" db="EMBL/GenBank/DDBJ databases">
        <title>Extensive intraspecific genome diversity in a model arbuscular mycorrhizal fungus.</title>
        <authorList>
            <person name="Chen E.C.H."/>
            <person name="Morin E."/>
            <person name="Baudet D."/>
            <person name="Noel J."/>
            <person name="Ndikumana S."/>
            <person name="Charron P."/>
            <person name="St-Onge C."/>
            <person name="Giorgi J."/>
            <person name="Grigoriev I.V."/>
            <person name="Roux C."/>
            <person name="Martin F.M."/>
            <person name="Corradi N."/>
        </authorList>
    </citation>
    <scope>NUCLEOTIDE SEQUENCE [LARGE SCALE GENOMIC DNA]</scope>
    <source>
        <strain evidence="5 6">C2</strain>
    </source>
</reference>
<evidence type="ECO:0000313" key="6">
    <source>
        <dbReference type="Proteomes" id="UP000233469"/>
    </source>
</evidence>
<gene>
    <name evidence="5" type="ORF">RhiirC2_721932</name>
</gene>
<dbReference type="InterPro" id="IPR045379">
    <property type="entry name" value="Crinkler_N"/>
</dbReference>
<evidence type="ECO:0000256" key="3">
    <source>
        <dbReference type="ARBA" id="ARBA00022525"/>
    </source>
</evidence>
<keyword evidence="3" id="KW-0964">Secreted</keyword>
<comment type="subcellular location">
    <subcellularLocation>
        <location evidence="1">Host cell</location>
    </subcellularLocation>
    <subcellularLocation>
        <location evidence="2">Secreted</location>
    </subcellularLocation>
</comment>
<organism evidence="5 6">
    <name type="scientific">Rhizophagus irregularis</name>
    <dbReference type="NCBI Taxonomy" id="588596"/>
    <lineage>
        <taxon>Eukaryota</taxon>
        <taxon>Fungi</taxon>
        <taxon>Fungi incertae sedis</taxon>
        <taxon>Mucoromycota</taxon>
        <taxon>Glomeromycotina</taxon>
        <taxon>Glomeromycetes</taxon>
        <taxon>Glomerales</taxon>
        <taxon>Glomeraceae</taxon>
        <taxon>Rhizophagus</taxon>
    </lineage>
</organism>
<dbReference type="VEuPathDB" id="FungiDB:RhiirA1_542864"/>